<dbReference type="AlphaFoldDB" id="L7FKV5"/>
<name>L7FKV5_ENTIV</name>
<dbReference type="KEGG" id="eiv:EIN_100310"/>
<evidence type="ECO:0000313" key="1">
    <source>
        <dbReference type="EMBL" id="ELP86330.1"/>
    </source>
</evidence>
<dbReference type="EMBL" id="KB206990">
    <property type="protein sequence ID" value="ELP86330.1"/>
    <property type="molecule type" value="Genomic_DNA"/>
</dbReference>
<proteinExistence type="predicted"/>
<evidence type="ECO:0000313" key="2">
    <source>
        <dbReference type="Proteomes" id="UP000014680"/>
    </source>
</evidence>
<accession>L7FKV5</accession>
<reference evidence="1 2" key="1">
    <citation type="submission" date="2012-10" db="EMBL/GenBank/DDBJ databases">
        <authorList>
            <person name="Zafar N."/>
            <person name="Inman J."/>
            <person name="Hall N."/>
            <person name="Lorenzi H."/>
            <person name="Caler E."/>
        </authorList>
    </citation>
    <scope>NUCLEOTIDE SEQUENCE [LARGE SCALE GENOMIC DNA]</scope>
    <source>
        <strain evidence="1 2">IP1</strain>
    </source>
</reference>
<protein>
    <submittedName>
        <fullName evidence="1">Uncharacterized protein</fullName>
    </submittedName>
</protein>
<dbReference type="GeneID" id="14885308"/>
<dbReference type="RefSeq" id="XP_004185676.1">
    <property type="nucleotide sequence ID" value="XM_004185628.1"/>
</dbReference>
<dbReference type="Proteomes" id="UP000014680">
    <property type="component" value="Unassembled WGS sequence"/>
</dbReference>
<sequence length="151" mass="17505">MVIIGKVTINELNNVVKHFYGYFLLVDTVKFNGVETVSLYGRFLTDHFEVKTLKIKIGEFWRRSTAKNLTKWITIVLKDHNIPLDLFRGFCCDGLDMGISMGICIVGIMYRMLTDDLRPLFKINHCLLHRLSIANKRTFDFGDLKMIKAKN</sequence>
<keyword evidence="2" id="KW-1185">Reference proteome</keyword>
<gene>
    <name evidence="1" type="ORF">EIN_100310</name>
</gene>
<dbReference type="VEuPathDB" id="AmoebaDB:EIN_100310"/>
<organism evidence="1 2">
    <name type="scientific">Entamoeba invadens IP1</name>
    <dbReference type="NCBI Taxonomy" id="370355"/>
    <lineage>
        <taxon>Eukaryota</taxon>
        <taxon>Amoebozoa</taxon>
        <taxon>Evosea</taxon>
        <taxon>Archamoebae</taxon>
        <taxon>Mastigamoebida</taxon>
        <taxon>Entamoebidae</taxon>
        <taxon>Entamoeba</taxon>
    </lineage>
</organism>